<protein>
    <submittedName>
        <fullName evidence="2">ROK family protein</fullName>
    </submittedName>
</protein>
<evidence type="ECO:0000313" key="2">
    <source>
        <dbReference type="EMBL" id="MDT0309934.1"/>
    </source>
</evidence>
<proteinExistence type="inferred from homology"/>
<reference evidence="3" key="1">
    <citation type="submission" date="2023-07" db="EMBL/GenBank/DDBJ databases">
        <title>30 novel species of actinomycetes from the DSMZ collection.</title>
        <authorList>
            <person name="Nouioui I."/>
        </authorList>
    </citation>
    <scope>NUCLEOTIDE SEQUENCE [LARGE SCALE GENOMIC DNA]</scope>
    <source>
        <strain evidence="3">DSM 44917</strain>
    </source>
</reference>
<dbReference type="InterPro" id="IPR043129">
    <property type="entry name" value="ATPase_NBD"/>
</dbReference>
<dbReference type="Proteomes" id="UP001183388">
    <property type="component" value="Unassembled WGS sequence"/>
</dbReference>
<dbReference type="EMBL" id="JAVREN010000050">
    <property type="protein sequence ID" value="MDT0309934.1"/>
    <property type="molecule type" value="Genomic_DNA"/>
</dbReference>
<dbReference type="PANTHER" id="PTHR18964:SF169">
    <property type="entry name" value="N-ACETYLMANNOSAMINE KINASE"/>
    <property type="match status" value="1"/>
</dbReference>
<evidence type="ECO:0000256" key="1">
    <source>
        <dbReference type="ARBA" id="ARBA00006479"/>
    </source>
</evidence>
<accession>A0ABU2LEB1</accession>
<name>A0ABU2LEB1_9ACTN</name>
<organism evidence="2 3">
    <name type="scientific">Streptomyces boetiae</name>
    <dbReference type="NCBI Taxonomy" id="3075541"/>
    <lineage>
        <taxon>Bacteria</taxon>
        <taxon>Bacillati</taxon>
        <taxon>Actinomycetota</taxon>
        <taxon>Actinomycetes</taxon>
        <taxon>Kitasatosporales</taxon>
        <taxon>Streptomycetaceae</taxon>
        <taxon>Streptomyces</taxon>
    </lineage>
</organism>
<dbReference type="PANTHER" id="PTHR18964">
    <property type="entry name" value="ROK (REPRESSOR, ORF, KINASE) FAMILY"/>
    <property type="match status" value="1"/>
</dbReference>
<evidence type="ECO:0000313" key="3">
    <source>
        <dbReference type="Proteomes" id="UP001183388"/>
    </source>
</evidence>
<dbReference type="Gene3D" id="3.30.420.40">
    <property type="match status" value="2"/>
</dbReference>
<sequence length="321" mass="31081">MTTRAGPVAALDIGGTSIAAALVDGAGAVRHRQQRPTPAAGSAADVLAAVTDALAPLTRHPLWPDAQALGIGSAGPVDSRAGTVSPVKISAWRDFPLVDAVRAAMGGLPVTLTGDGVAPAAAEDAHGAARGLDHALCPVVSTGMGGGPILDGHVHPGPTGNAGHIGHLSVDLDGPRCPCGGHGCLEGVASGPAIARRARAAGWRPGPGGDATAAGVAAAARAGDPLARAACHLAARPLPAGIAATAVLTEIRAAVIGGGVARAGDVLLAPLRQELERYAALPFARGVAVLPAGLGTDAGLVGAAAARASPRTFLARGAAGN</sequence>
<dbReference type="SUPFAM" id="SSF53067">
    <property type="entry name" value="Actin-like ATPase domain"/>
    <property type="match status" value="1"/>
</dbReference>
<comment type="similarity">
    <text evidence="1">Belongs to the ROK (NagC/XylR) family.</text>
</comment>
<dbReference type="RefSeq" id="WP_311632906.1">
    <property type="nucleotide sequence ID" value="NZ_JAVREN010000050.1"/>
</dbReference>
<dbReference type="Pfam" id="PF00480">
    <property type="entry name" value="ROK"/>
    <property type="match status" value="1"/>
</dbReference>
<keyword evidence="3" id="KW-1185">Reference proteome</keyword>
<gene>
    <name evidence="2" type="ORF">RM780_23700</name>
</gene>
<dbReference type="InterPro" id="IPR000600">
    <property type="entry name" value="ROK"/>
</dbReference>
<comment type="caution">
    <text evidence="2">The sequence shown here is derived from an EMBL/GenBank/DDBJ whole genome shotgun (WGS) entry which is preliminary data.</text>
</comment>